<dbReference type="PANTHER" id="PTHR12506">
    <property type="entry name" value="PROTEIN PHOSPHATASE RELATED"/>
    <property type="match status" value="1"/>
</dbReference>
<dbReference type="Gene3D" id="4.10.1000.10">
    <property type="entry name" value="Zinc finger, CCCH-type"/>
    <property type="match status" value="2"/>
</dbReference>
<evidence type="ECO:0000313" key="9">
    <source>
        <dbReference type="Proteomes" id="UP000467841"/>
    </source>
</evidence>
<dbReference type="PROSITE" id="PS50103">
    <property type="entry name" value="ZF_C3H1"/>
    <property type="match status" value="2"/>
</dbReference>
<dbReference type="AlphaFoldDB" id="A0A6D2J0E1"/>
<dbReference type="GO" id="GO:0003677">
    <property type="term" value="F:DNA binding"/>
    <property type="evidence" value="ECO:0007669"/>
    <property type="project" value="UniProtKB-KW"/>
</dbReference>
<keyword evidence="1 5" id="KW-0479">Metal-binding</keyword>
<organism evidence="8 9">
    <name type="scientific">Microthlaspi erraticum</name>
    <dbReference type="NCBI Taxonomy" id="1685480"/>
    <lineage>
        <taxon>Eukaryota</taxon>
        <taxon>Viridiplantae</taxon>
        <taxon>Streptophyta</taxon>
        <taxon>Embryophyta</taxon>
        <taxon>Tracheophyta</taxon>
        <taxon>Spermatophyta</taxon>
        <taxon>Magnoliopsida</taxon>
        <taxon>eudicotyledons</taxon>
        <taxon>Gunneridae</taxon>
        <taxon>Pentapetalae</taxon>
        <taxon>rosids</taxon>
        <taxon>malvids</taxon>
        <taxon>Brassicales</taxon>
        <taxon>Brassicaceae</taxon>
        <taxon>Coluteocarpeae</taxon>
        <taxon>Microthlaspi</taxon>
    </lineage>
</organism>
<proteinExistence type="predicted"/>
<evidence type="ECO:0000256" key="3">
    <source>
        <dbReference type="ARBA" id="ARBA00022833"/>
    </source>
</evidence>
<accession>A0A6D2J0E1</accession>
<dbReference type="Pfam" id="PF00642">
    <property type="entry name" value="zf-CCCH"/>
    <property type="match status" value="2"/>
</dbReference>
<comment type="caution">
    <text evidence="8">The sequence shown here is derived from an EMBL/GenBank/DDBJ whole genome shotgun (WGS) entry which is preliminary data.</text>
</comment>
<keyword evidence="3 5" id="KW-0862">Zinc</keyword>
<keyword evidence="6" id="KW-0175">Coiled coil</keyword>
<keyword evidence="9" id="KW-1185">Reference proteome</keyword>
<evidence type="ECO:0000256" key="6">
    <source>
        <dbReference type="SAM" id="Coils"/>
    </source>
</evidence>
<dbReference type="GO" id="GO:0003729">
    <property type="term" value="F:mRNA binding"/>
    <property type="evidence" value="ECO:0007669"/>
    <property type="project" value="UniProtKB-ARBA"/>
</dbReference>
<name>A0A6D2J0E1_9BRAS</name>
<feature type="domain" description="C3H1-type" evidence="7">
    <location>
        <begin position="25"/>
        <end position="53"/>
    </location>
</feature>
<gene>
    <name evidence="8" type="ORF">MERR_LOCUS17879</name>
</gene>
<dbReference type="SUPFAM" id="SSF90229">
    <property type="entry name" value="CCCH zinc finger"/>
    <property type="match status" value="2"/>
</dbReference>
<dbReference type="InterPro" id="IPR000571">
    <property type="entry name" value="Znf_CCCH"/>
</dbReference>
<dbReference type="InterPro" id="IPR050974">
    <property type="entry name" value="Plant_ZF_CCCH"/>
</dbReference>
<feature type="zinc finger region" description="C3H1-type" evidence="5">
    <location>
        <begin position="108"/>
        <end position="136"/>
    </location>
</feature>
<dbReference type="GO" id="GO:0008270">
    <property type="term" value="F:zinc ion binding"/>
    <property type="evidence" value="ECO:0007669"/>
    <property type="project" value="UniProtKB-KW"/>
</dbReference>
<evidence type="ECO:0000259" key="7">
    <source>
        <dbReference type="PROSITE" id="PS50103"/>
    </source>
</evidence>
<protein>
    <recommendedName>
        <fullName evidence="7">C3H1-type domain-containing protein</fullName>
    </recommendedName>
</protein>
<feature type="zinc finger region" description="C3H1-type" evidence="5">
    <location>
        <begin position="25"/>
        <end position="53"/>
    </location>
</feature>
<reference evidence="8" key="1">
    <citation type="submission" date="2020-01" db="EMBL/GenBank/DDBJ databases">
        <authorList>
            <person name="Mishra B."/>
        </authorList>
    </citation>
    <scope>NUCLEOTIDE SEQUENCE [LARGE SCALE GENOMIC DNA]</scope>
</reference>
<evidence type="ECO:0000313" key="8">
    <source>
        <dbReference type="EMBL" id="CAA7030644.1"/>
    </source>
</evidence>
<keyword evidence="4" id="KW-0238">DNA-binding</keyword>
<evidence type="ECO:0000256" key="4">
    <source>
        <dbReference type="ARBA" id="ARBA00023125"/>
    </source>
</evidence>
<sequence length="350" mass="41032">MGLLALKQLQEIIQIRLEKVQHPVRPGAADCKHYLRTGQCGYGSNCYYNHPPPLLAPELPERINIDIQAKATPLELRADERRDETEPISMAKKRLHEKTHETVQYPVRPGAVDCKHYLRTGQCGYGSTCYYNHPPPPRLAPELPERINIDSPAKATPLELRADERIDETESGSMAKKRARTIPDSPEYVGDDAFAGYKPVRFVEGEENIGWQRMEAEEIVEEQRERQSILLQRRLAQDNVQRENIELLQRREAEKETVEERRLREMHPQVLENAEEERRRDIQRQRNEAKLRLDQDIEERRQREAEERRKDIERQRREFRMKLEQMTPTVKFNEAIDIGELMGFKEGNGI</sequence>
<dbReference type="InterPro" id="IPR036855">
    <property type="entry name" value="Znf_CCCH_sf"/>
</dbReference>
<dbReference type="SMART" id="SM00356">
    <property type="entry name" value="ZnF_C3H1"/>
    <property type="match status" value="2"/>
</dbReference>
<dbReference type="EMBL" id="CACVBM020001096">
    <property type="protein sequence ID" value="CAA7030644.1"/>
    <property type="molecule type" value="Genomic_DNA"/>
</dbReference>
<evidence type="ECO:0000256" key="2">
    <source>
        <dbReference type="ARBA" id="ARBA00022771"/>
    </source>
</evidence>
<feature type="coiled-coil region" evidence="6">
    <location>
        <begin position="272"/>
        <end position="322"/>
    </location>
</feature>
<evidence type="ECO:0000256" key="5">
    <source>
        <dbReference type="PROSITE-ProRule" id="PRU00723"/>
    </source>
</evidence>
<evidence type="ECO:0000256" key="1">
    <source>
        <dbReference type="ARBA" id="ARBA00022723"/>
    </source>
</evidence>
<keyword evidence="2 5" id="KW-0863">Zinc-finger</keyword>
<dbReference type="PANTHER" id="PTHR12506:SF79">
    <property type="entry name" value="ZINC FINGER C-X8-C-X5-C-X3-H TYPE FAMILY PROTEIN-RELATED"/>
    <property type="match status" value="1"/>
</dbReference>
<dbReference type="OrthoDB" id="411372at2759"/>
<dbReference type="Proteomes" id="UP000467841">
    <property type="component" value="Unassembled WGS sequence"/>
</dbReference>
<feature type="domain" description="C3H1-type" evidence="7">
    <location>
        <begin position="108"/>
        <end position="136"/>
    </location>
</feature>